<gene>
    <name evidence="5" type="ORF">CWR43_17710</name>
</gene>
<dbReference type="EMBL" id="PIQN01000013">
    <property type="protein sequence ID" value="PKA42282.1"/>
    <property type="molecule type" value="Genomic_DNA"/>
</dbReference>
<dbReference type="PANTHER" id="PTHR30483:SF6">
    <property type="entry name" value="PERIPLASMIC BINDING PROTEIN OF ABC TRANSPORTER FOR NATURAL AMINO ACIDS"/>
    <property type="match status" value="1"/>
</dbReference>
<reference evidence="5 6" key="2">
    <citation type="submission" date="2017-12" db="EMBL/GenBank/DDBJ databases">
        <title>Genome sequence of Rhizobium sullae HCNT1 isolated from Sulla coronaria nodules and featuring peculiar denitrification phenotypes.</title>
        <authorList>
            <person name="De Diego-Diaz B."/>
            <person name="Treu L."/>
            <person name="Campanaro S."/>
            <person name="Da Silva Duarte V."/>
            <person name="Basaglia M."/>
            <person name="Favaro L."/>
            <person name="Casella S."/>
            <person name="Squartini A."/>
        </authorList>
    </citation>
    <scope>NUCLEOTIDE SEQUENCE [LARGE SCALE GENOMIC DNA]</scope>
    <source>
        <strain evidence="5 6">HCNT1</strain>
    </source>
</reference>
<feature type="domain" description="Leucine-binding protein" evidence="4">
    <location>
        <begin position="55"/>
        <end position="168"/>
    </location>
</feature>
<keyword evidence="3" id="KW-0029">Amino-acid transport</keyword>
<name>A0A2N0D875_RHISU</name>
<dbReference type="GO" id="GO:0006865">
    <property type="term" value="P:amino acid transport"/>
    <property type="evidence" value="ECO:0007669"/>
    <property type="project" value="UniProtKB-KW"/>
</dbReference>
<protein>
    <recommendedName>
        <fullName evidence="4">Leucine-binding protein domain-containing protein</fullName>
    </recommendedName>
</protein>
<evidence type="ECO:0000256" key="2">
    <source>
        <dbReference type="ARBA" id="ARBA00022729"/>
    </source>
</evidence>
<proteinExistence type="inferred from homology"/>
<evidence type="ECO:0000259" key="4">
    <source>
        <dbReference type="Pfam" id="PF13458"/>
    </source>
</evidence>
<comment type="similarity">
    <text evidence="1">Belongs to the leucine-binding protein family.</text>
</comment>
<dbReference type="InterPro" id="IPR051010">
    <property type="entry name" value="BCAA_transport"/>
</dbReference>
<evidence type="ECO:0000313" key="6">
    <source>
        <dbReference type="Proteomes" id="UP000232164"/>
    </source>
</evidence>
<sequence length="169" mass="18322">MGLEPCESAGARRLRRIMICLKEETMRSTKITMTSSIAMGALATMMISPAQAQDPIRIGFVMAKQGAQAEHGKHHYEGTMIALKEVNNTVRNQPVEVIWLDEPTPQDAQQNMQRLIDEQKVAAVVGGANSATALAISAVAKQNKIPFIATNAAATDITGAKCHRYTFRG</sequence>
<dbReference type="Proteomes" id="UP000232164">
    <property type="component" value="Unassembled WGS sequence"/>
</dbReference>
<dbReference type="Gene3D" id="3.40.50.2300">
    <property type="match status" value="1"/>
</dbReference>
<keyword evidence="2" id="KW-0732">Signal</keyword>
<evidence type="ECO:0000313" key="5">
    <source>
        <dbReference type="EMBL" id="PKA42282.1"/>
    </source>
</evidence>
<dbReference type="InterPro" id="IPR028081">
    <property type="entry name" value="Leu-bd"/>
</dbReference>
<evidence type="ECO:0000256" key="1">
    <source>
        <dbReference type="ARBA" id="ARBA00010062"/>
    </source>
</evidence>
<accession>A0A2N0D875</accession>
<dbReference type="InterPro" id="IPR028082">
    <property type="entry name" value="Peripla_BP_I"/>
</dbReference>
<dbReference type="AlphaFoldDB" id="A0A2N0D875"/>
<dbReference type="SUPFAM" id="SSF53822">
    <property type="entry name" value="Periplasmic binding protein-like I"/>
    <property type="match status" value="1"/>
</dbReference>
<dbReference type="Pfam" id="PF13458">
    <property type="entry name" value="Peripla_BP_6"/>
    <property type="match status" value="1"/>
</dbReference>
<comment type="caution">
    <text evidence="5">The sequence shown here is derived from an EMBL/GenBank/DDBJ whole genome shotgun (WGS) entry which is preliminary data.</text>
</comment>
<keyword evidence="3" id="KW-0813">Transport</keyword>
<reference evidence="5 6" key="1">
    <citation type="submission" date="2017-11" db="EMBL/GenBank/DDBJ databases">
        <authorList>
            <person name="Han C.G."/>
        </authorList>
    </citation>
    <scope>NUCLEOTIDE SEQUENCE [LARGE SCALE GENOMIC DNA]</scope>
    <source>
        <strain evidence="5 6">HCNT1</strain>
    </source>
</reference>
<organism evidence="5 6">
    <name type="scientific">Rhizobium sullae</name>
    <name type="common">Rhizobium hedysari</name>
    <dbReference type="NCBI Taxonomy" id="50338"/>
    <lineage>
        <taxon>Bacteria</taxon>
        <taxon>Pseudomonadati</taxon>
        <taxon>Pseudomonadota</taxon>
        <taxon>Alphaproteobacteria</taxon>
        <taxon>Hyphomicrobiales</taxon>
        <taxon>Rhizobiaceae</taxon>
        <taxon>Rhizobium/Agrobacterium group</taxon>
        <taxon>Rhizobium</taxon>
    </lineage>
</organism>
<evidence type="ECO:0000256" key="3">
    <source>
        <dbReference type="ARBA" id="ARBA00022970"/>
    </source>
</evidence>
<dbReference type="PANTHER" id="PTHR30483">
    <property type="entry name" value="LEUCINE-SPECIFIC-BINDING PROTEIN"/>
    <property type="match status" value="1"/>
</dbReference>